<feature type="compositionally biased region" description="Acidic residues" evidence="1">
    <location>
        <begin position="11"/>
        <end position="39"/>
    </location>
</feature>
<keyword evidence="2" id="KW-0472">Membrane</keyword>
<feature type="compositionally biased region" description="Polar residues" evidence="1">
    <location>
        <begin position="269"/>
        <end position="280"/>
    </location>
</feature>
<feature type="region of interest" description="Disordered" evidence="1">
    <location>
        <begin position="81"/>
        <end position="214"/>
    </location>
</feature>
<dbReference type="EMBL" id="QFOT01000003">
    <property type="protein sequence ID" value="PZP57320.1"/>
    <property type="molecule type" value="Genomic_DNA"/>
</dbReference>
<evidence type="ECO:0000256" key="2">
    <source>
        <dbReference type="SAM" id="Phobius"/>
    </source>
</evidence>
<organism evidence="3 4">
    <name type="scientific">Micavibrio aeruginosavorus</name>
    <dbReference type="NCBI Taxonomy" id="349221"/>
    <lineage>
        <taxon>Bacteria</taxon>
        <taxon>Pseudomonadati</taxon>
        <taxon>Bdellovibrionota</taxon>
        <taxon>Bdellovibrionia</taxon>
        <taxon>Bdellovibrionales</taxon>
        <taxon>Pseudobdellovibrionaceae</taxon>
        <taxon>Micavibrio</taxon>
    </lineage>
</organism>
<feature type="compositionally biased region" description="Polar residues" evidence="1">
    <location>
        <begin position="122"/>
        <end position="149"/>
    </location>
</feature>
<dbReference type="Gene3D" id="1.20.5.340">
    <property type="match status" value="1"/>
</dbReference>
<feature type="transmembrane region" description="Helical" evidence="2">
    <location>
        <begin position="56"/>
        <end position="77"/>
    </location>
</feature>
<proteinExistence type="predicted"/>
<keyword evidence="2" id="KW-1133">Transmembrane helix</keyword>
<dbReference type="Proteomes" id="UP000249739">
    <property type="component" value="Unassembled WGS sequence"/>
</dbReference>
<evidence type="ECO:0000313" key="4">
    <source>
        <dbReference type="Proteomes" id="UP000249739"/>
    </source>
</evidence>
<keyword evidence="2" id="KW-0812">Transmembrane</keyword>
<protein>
    <submittedName>
        <fullName evidence="3">Uncharacterized protein</fullName>
    </submittedName>
</protein>
<comment type="caution">
    <text evidence="3">The sequence shown here is derived from an EMBL/GenBank/DDBJ whole genome shotgun (WGS) entry which is preliminary data.</text>
</comment>
<evidence type="ECO:0000256" key="1">
    <source>
        <dbReference type="SAM" id="MobiDB-lite"/>
    </source>
</evidence>
<feature type="region of interest" description="Disordered" evidence="1">
    <location>
        <begin position="1"/>
        <end position="50"/>
    </location>
</feature>
<feature type="compositionally biased region" description="Polar residues" evidence="1">
    <location>
        <begin position="201"/>
        <end position="214"/>
    </location>
</feature>
<feature type="region of interest" description="Disordered" evidence="1">
    <location>
        <begin position="261"/>
        <end position="322"/>
    </location>
</feature>
<sequence length="363" mass="38219">MTPENPHNLDDQDFTDDELLDQDDLGDIYDDESYDDENWEGAQAQPAPKPKKKFSVFNLVVFGIAGIVGIGILMSMLSGKSTSNNPELGAPSQDIVSAPQSQPTTEIGSLPSDTLPAPAGPQTGNNTDIANSQGFMNDSTLLDQSSGQEAPSLPEQGPSMTAPVSAETAVPEVTPAPQNLPNIDQIKKAEAPPTATPVVNAETQPASFESSSALESKLDQLISRIDSIEKKISDQPVSGGVNSDEIASLKSAVEKLESRVSKLAETPMPQRSESSVSYDDQPSKVVVKKSAPKRKITTPKPAASSSWELRGARPGEAMVGKSGQAELKTVRVGDNIAGIGQIQSISQTGGRWIIQGSTGSISQ</sequence>
<accession>A0A2W5FU66</accession>
<feature type="compositionally biased region" description="Basic residues" evidence="1">
    <location>
        <begin position="286"/>
        <end position="297"/>
    </location>
</feature>
<name>A0A2W5FU66_9BACT</name>
<gene>
    <name evidence="3" type="ORF">DI586_00630</name>
</gene>
<dbReference type="AlphaFoldDB" id="A0A2W5FU66"/>
<feature type="compositionally biased region" description="Polar residues" evidence="1">
    <location>
        <begin position="94"/>
        <end position="107"/>
    </location>
</feature>
<reference evidence="3 4" key="1">
    <citation type="submission" date="2017-08" db="EMBL/GenBank/DDBJ databases">
        <title>Infants hospitalized years apart are colonized by the same room-sourced microbial strains.</title>
        <authorList>
            <person name="Brooks B."/>
            <person name="Olm M.R."/>
            <person name="Firek B.A."/>
            <person name="Baker R."/>
            <person name="Thomas B.C."/>
            <person name="Morowitz M.J."/>
            <person name="Banfield J.F."/>
        </authorList>
    </citation>
    <scope>NUCLEOTIDE SEQUENCE [LARGE SCALE GENOMIC DNA]</scope>
    <source>
        <strain evidence="3">S2_006_000_R2_64</strain>
    </source>
</reference>
<evidence type="ECO:0000313" key="3">
    <source>
        <dbReference type="EMBL" id="PZP57320.1"/>
    </source>
</evidence>